<protein>
    <submittedName>
        <fullName evidence="1">Mitogen-activated protein kinase 11 isoform X2</fullName>
    </submittedName>
</protein>
<proteinExistence type="predicted"/>
<dbReference type="GO" id="GO:0016301">
    <property type="term" value="F:kinase activity"/>
    <property type="evidence" value="ECO:0007669"/>
    <property type="project" value="UniProtKB-KW"/>
</dbReference>
<reference evidence="1" key="1">
    <citation type="journal article" date="2023" name="GigaByte">
        <title>Genome assembly of the bearded iris, Iris pallida Lam.</title>
        <authorList>
            <person name="Bruccoleri R.E."/>
            <person name="Oakeley E.J."/>
            <person name="Faust A.M.E."/>
            <person name="Altorfer M."/>
            <person name="Dessus-Babus S."/>
            <person name="Burckhardt D."/>
            <person name="Oertli M."/>
            <person name="Naumann U."/>
            <person name="Petersen F."/>
            <person name="Wong J."/>
        </authorList>
    </citation>
    <scope>NUCLEOTIDE SEQUENCE</scope>
    <source>
        <strain evidence="1">GSM-AAB239-AS_SAM_17_03QT</strain>
    </source>
</reference>
<accession>A0AAX6E4Z2</accession>
<evidence type="ECO:0000313" key="1">
    <source>
        <dbReference type="EMBL" id="KAJ6799061.1"/>
    </source>
</evidence>
<dbReference type="Proteomes" id="UP001140949">
    <property type="component" value="Unassembled WGS sequence"/>
</dbReference>
<reference evidence="1" key="2">
    <citation type="submission" date="2023-04" db="EMBL/GenBank/DDBJ databases">
        <authorList>
            <person name="Bruccoleri R.E."/>
            <person name="Oakeley E.J."/>
            <person name="Faust A.-M."/>
            <person name="Dessus-Babus S."/>
            <person name="Altorfer M."/>
            <person name="Burckhardt D."/>
            <person name="Oertli M."/>
            <person name="Naumann U."/>
            <person name="Petersen F."/>
            <person name="Wong J."/>
        </authorList>
    </citation>
    <scope>NUCLEOTIDE SEQUENCE</scope>
    <source>
        <strain evidence="1">GSM-AAB239-AS_SAM_17_03QT</strain>
        <tissue evidence="1">Leaf</tissue>
    </source>
</reference>
<sequence length="130" mass="14845">MRAQTKNPPLHPLHLLSPFLPLPPPLSFPKPFLNPNPNPKSIKFFPQTLTLNFVPKSIKFLPQRSVPKSVTRRMRRKMAKSQAAARAALRRNRASLSPRRCARTRCACTMPATSTTIFAPWRRECCGNKW</sequence>
<keyword evidence="1" id="KW-0418">Kinase</keyword>
<name>A0AAX6E4Z2_IRIPA</name>
<dbReference type="EMBL" id="JANAVB010040018">
    <property type="protein sequence ID" value="KAJ6799061.1"/>
    <property type="molecule type" value="Genomic_DNA"/>
</dbReference>
<keyword evidence="1" id="KW-0808">Transferase</keyword>
<evidence type="ECO:0000313" key="2">
    <source>
        <dbReference type="Proteomes" id="UP001140949"/>
    </source>
</evidence>
<comment type="caution">
    <text evidence="1">The sequence shown here is derived from an EMBL/GenBank/DDBJ whole genome shotgun (WGS) entry which is preliminary data.</text>
</comment>
<gene>
    <name evidence="1" type="ORF">M6B38_209155</name>
</gene>
<dbReference type="AlphaFoldDB" id="A0AAX6E4Z2"/>
<organism evidence="1 2">
    <name type="scientific">Iris pallida</name>
    <name type="common">Sweet iris</name>
    <dbReference type="NCBI Taxonomy" id="29817"/>
    <lineage>
        <taxon>Eukaryota</taxon>
        <taxon>Viridiplantae</taxon>
        <taxon>Streptophyta</taxon>
        <taxon>Embryophyta</taxon>
        <taxon>Tracheophyta</taxon>
        <taxon>Spermatophyta</taxon>
        <taxon>Magnoliopsida</taxon>
        <taxon>Liliopsida</taxon>
        <taxon>Asparagales</taxon>
        <taxon>Iridaceae</taxon>
        <taxon>Iridoideae</taxon>
        <taxon>Irideae</taxon>
        <taxon>Iris</taxon>
    </lineage>
</organism>
<keyword evidence="2" id="KW-1185">Reference proteome</keyword>